<dbReference type="InterPro" id="IPR015683">
    <property type="entry name" value="Ionotropic_Glu_rcpt"/>
</dbReference>
<feature type="compositionally biased region" description="Polar residues" evidence="11">
    <location>
        <begin position="194"/>
        <end position="204"/>
    </location>
</feature>
<evidence type="ECO:0000256" key="9">
    <source>
        <dbReference type="ARBA" id="ARBA00023286"/>
    </source>
</evidence>
<dbReference type="GO" id="GO:0016020">
    <property type="term" value="C:membrane"/>
    <property type="evidence" value="ECO:0007669"/>
    <property type="project" value="UniProtKB-SubCell"/>
</dbReference>
<dbReference type="FunFam" id="3.40.190.10:FF:000087">
    <property type="entry name" value="glutamate receptor 4 isoform X2"/>
    <property type="match status" value="1"/>
</dbReference>
<feature type="region of interest" description="Disordered" evidence="11">
    <location>
        <begin position="175"/>
        <end position="221"/>
    </location>
</feature>
<keyword evidence="9" id="KW-1071">Ligand-gated ion channel</keyword>
<gene>
    <name evidence="14" type="ORF">FSP39_021863</name>
</gene>
<protein>
    <recommendedName>
        <fullName evidence="13">Ionotropic glutamate receptor C-terminal domain-containing protein</fullName>
    </recommendedName>
</protein>
<proteinExistence type="predicted"/>
<dbReference type="SMART" id="SM00079">
    <property type="entry name" value="PBPe"/>
    <property type="match status" value="1"/>
</dbReference>
<evidence type="ECO:0000256" key="6">
    <source>
        <dbReference type="ARBA" id="ARBA00023136"/>
    </source>
</evidence>
<comment type="subcellular location">
    <subcellularLocation>
        <location evidence="1">Membrane</location>
        <topology evidence="1">Multi-pass membrane protein</topology>
    </subcellularLocation>
</comment>
<dbReference type="PANTHER" id="PTHR18966">
    <property type="entry name" value="IONOTROPIC GLUTAMATE RECEPTOR"/>
    <property type="match status" value="1"/>
</dbReference>
<keyword evidence="8" id="KW-0325">Glycoprotein</keyword>
<evidence type="ECO:0000256" key="7">
    <source>
        <dbReference type="ARBA" id="ARBA00023170"/>
    </source>
</evidence>
<evidence type="ECO:0000256" key="3">
    <source>
        <dbReference type="ARBA" id="ARBA00022692"/>
    </source>
</evidence>
<comment type="caution">
    <text evidence="14">The sequence shown here is derived from an EMBL/GenBank/DDBJ whole genome shotgun (WGS) entry which is preliminary data.</text>
</comment>
<evidence type="ECO:0000256" key="10">
    <source>
        <dbReference type="ARBA" id="ARBA00023303"/>
    </source>
</evidence>
<evidence type="ECO:0000256" key="2">
    <source>
        <dbReference type="ARBA" id="ARBA00022448"/>
    </source>
</evidence>
<evidence type="ECO:0000259" key="13">
    <source>
        <dbReference type="SMART" id="SM00079"/>
    </source>
</evidence>
<evidence type="ECO:0000313" key="14">
    <source>
        <dbReference type="EMBL" id="KAK3100564.1"/>
    </source>
</evidence>
<dbReference type="GO" id="GO:0015276">
    <property type="term" value="F:ligand-gated monoatomic ion channel activity"/>
    <property type="evidence" value="ECO:0007669"/>
    <property type="project" value="InterPro"/>
</dbReference>
<organism evidence="14 15">
    <name type="scientific">Pinctada imbricata</name>
    <name type="common">Atlantic pearl-oyster</name>
    <name type="synonym">Pinctada martensii</name>
    <dbReference type="NCBI Taxonomy" id="66713"/>
    <lineage>
        <taxon>Eukaryota</taxon>
        <taxon>Metazoa</taxon>
        <taxon>Spiralia</taxon>
        <taxon>Lophotrochozoa</taxon>
        <taxon>Mollusca</taxon>
        <taxon>Bivalvia</taxon>
        <taxon>Autobranchia</taxon>
        <taxon>Pteriomorphia</taxon>
        <taxon>Pterioida</taxon>
        <taxon>Pterioidea</taxon>
        <taxon>Pteriidae</taxon>
        <taxon>Pinctada</taxon>
    </lineage>
</organism>
<feature type="domain" description="Ionotropic glutamate receptor C-terminal" evidence="13">
    <location>
        <begin position="1"/>
        <end position="95"/>
    </location>
</feature>
<dbReference type="InterPro" id="IPR001320">
    <property type="entry name" value="Iontro_rcpt_C"/>
</dbReference>
<keyword evidence="10" id="KW-0407">Ion channel</keyword>
<dbReference type="AlphaFoldDB" id="A0AA89BXV2"/>
<keyword evidence="15" id="KW-1185">Reference proteome</keyword>
<evidence type="ECO:0000256" key="5">
    <source>
        <dbReference type="ARBA" id="ARBA00023065"/>
    </source>
</evidence>
<evidence type="ECO:0000256" key="12">
    <source>
        <dbReference type="SAM" id="Phobius"/>
    </source>
</evidence>
<sequence>MSSNPQVFVSATEDGIRRVRESKGKYAFMLESVYNEYFNQKEPCNTMQVGPPLSTKGYGIATPKNSSLRDDISITVLQLIEDGSLIKMKKTWWVDKGECGVQDQQQGSKKKSLSLSNIAGGFFILISGLVLAIIVAVVEFQRSKSRGKREGFFLLGSDLTQPLMYAYIDNPYENGQNPLNHCQPSPKSPPKGILTSSPASTSEKQQNDRNDKINGQFSANR</sequence>
<reference evidence="14" key="1">
    <citation type="submission" date="2019-08" db="EMBL/GenBank/DDBJ databases">
        <title>The improved chromosome-level genome for the pearl oyster Pinctada fucata martensii using PacBio sequencing and Hi-C.</title>
        <authorList>
            <person name="Zheng Z."/>
        </authorList>
    </citation>
    <scope>NUCLEOTIDE SEQUENCE</scope>
    <source>
        <strain evidence="14">ZZ-2019</strain>
        <tissue evidence="14">Adductor muscle</tissue>
    </source>
</reference>
<evidence type="ECO:0000256" key="8">
    <source>
        <dbReference type="ARBA" id="ARBA00023180"/>
    </source>
</evidence>
<dbReference type="Gene3D" id="3.40.190.10">
    <property type="entry name" value="Periplasmic binding protein-like II"/>
    <property type="match status" value="2"/>
</dbReference>
<dbReference type="SUPFAM" id="SSF53850">
    <property type="entry name" value="Periplasmic binding protein-like II"/>
    <property type="match status" value="1"/>
</dbReference>
<feature type="transmembrane region" description="Helical" evidence="12">
    <location>
        <begin position="118"/>
        <end position="140"/>
    </location>
</feature>
<dbReference type="EMBL" id="VSWD01000006">
    <property type="protein sequence ID" value="KAK3100564.1"/>
    <property type="molecule type" value="Genomic_DNA"/>
</dbReference>
<name>A0AA89BXV2_PINIB</name>
<keyword evidence="5" id="KW-0406">Ion transport</keyword>
<evidence type="ECO:0000256" key="4">
    <source>
        <dbReference type="ARBA" id="ARBA00022989"/>
    </source>
</evidence>
<evidence type="ECO:0000256" key="11">
    <source>
        <dbReference type="SAM" id="MobiDB-lite"/>
    </source>
</evidence>
<accession>A0AA89BXV2</accession>
<dbReference type="Proteomes" id="UP001186944">
    <property type="component" value="Unassembled WGS sequence"/>
</dbReference>
<evidence type="ECO:0000313" key="15">
    <source>
        <dbReference type="Proteomes" id="UP001186944"/>
    </source>
</evidence>
<keyword evidence="7" id="KW-0675">Receptor</keyword>
<keyword evidence="6 12" id="KW-0472">Membrane</keyword>
<feature type="compositionally biased region" description="Polar residues" evidence="11">
    <location>
        <begin position="175"/>
        <end position="185"/>
    </location>
</feature>
<keyword evidence="3 12" id="KW-0812">Transmembrane</keyword>
<evidence type="ECO:0000256" key="1">
    <source>
        <dbReference type="ARBA" id="ARBA00004141"/>
    </source>
</evidence>
<keyword evidence="2" id="KW-0813">Transport</keyword>
<keyword evidence="4 12" id="KW-1133">Transmembrane helix</keyword>